<accession>A0ABY3MCK6</accession>
<feature type="transmembrane region" description="Helical" evidence="1">
    <location>
        <begin position="191"/>
        <end position="209"/>
    </location>
</feature>
<feature type="transmembrane region" description="Helical" evidence="1">
    <location>
        <begin position="12"/>
        <end position="30"/>
    </location>
</feature>
<feature type="transmembrane region" description="Helical" evidence="1">
    <location>
        <begin position="354"/>
        <end position="371"/>
    </location>
</feature>
<reference evidence="2 3" key="1">
    <citation type="submission" date="2019-08" db="EMBL/GenBank/DDBJ databases">
        <title>Genomes of Antarctic Bizionia species.</title>
        <authorList>
            <person name="Bowman J.P."/>
        </authorList>
    </citation>
    <scope>NUCLEOTIDE SEQUENCE [LARGE SCALE GENOMIC DNA]</scope>
    <source>
        <strain evidence="2 3">IC164</strain>
    </source>
</reference>
<evidence type="ECO:0000256" key="1">
    <source>
        <dbReference type="SAM" id="Phobius"/>
    </source>
</evidence>
<sequence>MKWIKYIAHPHAYILFFIIVSLLAFIPNGLGWRGDMLGYTASYLGLYVLYILFYFIGYYSAKKVTVVEYKKVSLSTINIFHLIYLVSLLFFILKFIYISGIPIISDNRFLRIKLSQLGGFVDFPTKALSFLGIIAYYFYVIRKNNLYLIQFFISILLNILFAERALIVFTIVGALVIYLNYYQVSLKTFKRVLFTGVLVLFLIGWVQILRHGGKNHLNLSGEMSTAEVAAWVVHGDLTGSQKFGAYIVDKLDGEKLNGKYTLGIYLSLFIPNYKDHGASYLQKNYTKSRTAQSAAIPFSYFMDFGYYSLIFPLIIGYISRFFYERFRNLNSPFYIVIYTAFFFNLLWSVRAGNFPVDPKLVYFIIVAVFIFNPKANRKLNNQLIQLIRVFFLLTLIVSFIALIIRW</sequence>
<feature type="transmembrane region" description="Helical" evidence="1">
    <location>
        <begin position="329"/>
        <end position="347"/>
    </location>
</feature>
<evidence type="ECO:0000313" key="3">
    <source>
        <dbReference type="Proteomes" id="UP000323621"/>
    </source>
</evidence>
<feature type="transmembrane region" description="Helical" evidence="1">
    <location>
        <begin position="151"/>
        <end position="179"/>
    </location>
</feature>
<feature type="transmembrane region" description="Helical" evidence="1">
    <location>
        <begin position="304"/>
        <end position="323"/>
    </location>
</feature>
<keyword evidence="1" id="KW-0812">Transmembrane</keyword>
<feature type="transmembrane region" description="Helical" evidence="1">
    <location>
        <begin position="36"/>
        <end position="61"/>
    </location>
</feature>
<comment type="caution">
    <text evidence="2">The sequence shown here is derived from an EMBL/GenBank/DDBJ whole genome shotgun (WGS) entry which is preliminary data.</text>
</comment>
<proteinExistence type="predicted"/>
<name>A0ABY3MCK6_9FLAO</name>
<keyword evidence="3" id="KW-1185">Reference proteome</keyword>
<feature type="transmembrane region" description="Helical" evidence="1">
    <location>
        <begin position="383"/>
        <end position="404"/>
    </location>
</feature>
<dbReference type="EMBL" id="VSKN01000004">
    <property type="protein sequence ID" value="TYC15652.1"/>
    <property type="molecule type" value="Genomic_DNA"/>
</dbReference>
<organism evidence="2 3">
    <name type="scientific">Bizionia gelidisalsuginis</name>
    <dbReference type="NCBI Taxonomy" id="291188"/>
    <lineage>
        <taxon>Bacteria</taxon>
        <taxon>Pseudomonadati</taxon>
        <taxon>Bacteroidota</taxon>
        <taxon>Flavobacteriia</taxon>
        <taxon>Flavobacteriales</taxon>
        <taxon>Flavobacteriaceae</taxon>
        <taxon>Bizionia</taxon>
    </lineage>
</organism>
<feature type="transmembrane region" description="Helical" evidence="1">
    <location>
        <begin position="82"/>
        <end position="105"/>
    </location>
</feature>
<evidence type="ECO:0000313" key="2">
    <source>
        <dbReference type="EMBL" id="TYC15652.1"/>
    </source>
</evidence>
<dbReference type="NCBIfam" id="TIGR04370">
    <property type="entry name" value="glyco_rpt_poly"/>
    <property type="match status" value="1"/>
</dbReference>
<protein>
    <submittedName>
        <fullName evidence="2">Oligosaccharide repeat unit polymerase</fullName>
    </submittedName>
</protein>
<dbReference type="Proteomes" id="UP000323621">
    <property type="component" value="Unassembled WGS sequence"/>
</dbReference>
<feature type="transmembrane region" description="Helical" evidence="1">
    <location>
        <begin position="117"/>
        <end position="139"/>
    </location>
</feature>
<keyword evidence="1" id="KW-1133">Transmembrane helix</keyword>
<gene>
    <name evidence="2" type="ORF">ES677_04740</name>
</gene>
<dbReference type="RefSeq" id="WP_148380581.1">
    <property type="nucleotide sequence ID" value="NZ_VSKN01000004.1"/>
</dbReference>
<keyword evidence="1" id="KW-0472">Membrane</keyword>